<comment type="caution">
    <text evidence="1">The sequence shown here is derived from an EMBL/GenBank/DDBJ whole genome shotgun (WGS) entry which is preliminary data.</text>
</comment>
<evidence type="ECO:0000313" key="2">
    <source>
        <dbReference type="Proteomes" id="UP001501126"/>
    </source>
</evidence>
<dbReference type="EMBL" id="BAAAFH010000002">
    <property type="protein sequence ID" value="GAA0873651.1"/>
    <property type="molecule type" value="Genomic_DNA"/>
</dbReference>
<protein>
    <submittedName>
        <fullName evidence="1">Uncharacterized protein</fullName>
    </submittedName>
</protein>
<organism evidence="1 2">
    <name type="scientific">Wandonia haliotis</name>
    <dbReference type="NCBI Taxonomy" id="574963"/>
    <lineage>
        <taxon>Bacteria</taxon>
        <taxon>Pseudomonadati</taxon>
        <taxon>Bacteroidota</taxon>
        <taxon>Flavobacteriia</taxon>
        <taxon>Flavobacteriales</taxon>
        <taxon>Crocinitomicaceae</taxon>
        <taxon>Wandonia</taxon>
    </lineage>
</organism>
<accession>A0ABP3Y0B6</accession>
<proteinExistence type="predicted"/>
<keyword evidence="2" id="KW-1185">Reference proteome</keyword>
<dbReference type="Proteomes" id="UP001501126">
    <property type="component" value="Unassembled WGS sequence"/>
</dbReference>
<dbReference type="RefSeq" id="WP_343783893.1">
    <property type="nucleotide sequence ID" value="NZ_BAAAFH010000002.1"/>
</dbReference>
<sequence>MVSFSDLYSQGFDCSEFYRTYCNQVGVDSIQIRKNTIDFTDNGGNVTVNSILGCINNLDAFCAGIQQALEKKELSIRQIGDPGHVSVCHYLSYEEYGIHLVMTGDIIMDSGVFDENAGFNFIMSQRIKDSLGRVVFESLGKTHTGRIDIDDSQLQTLFTSLYVDNKTDSTLYVKMNESKLLQTAFKHLRGVIFIDALTKKQFSYSELLQGIELKCRGDRERRSYLKINFSEYENPAFCTRDDLIWILPINFRE</sequence>
<name>A0ABP3Y0B6_9FLAO</name>
<reference evidence="2" key="1">
    <citation type="journal article" date="2019" name="Int. J. Syst. Evol. Microbiol.">
        <title>The Global Catalogue of Microorganisms (GCM) 10K type strain sequencing project: providing services to taxonomists for standard genome sequencing and annotation.</title>
        <authorList>
            <consortium name="The Broad Institute Genomics Platform"/>
            <consortium name="The Broad Institute Genome Sequencing Center for Infectious Disease"/>
            <person name="Wu L."/>
            <person name="Ma J."/>
        </authorList>
    </citation>
    <scope>NUCLEOTIDE SEQUENCE [LARGE SCALE GENOMIC DNA]</scope>
    <source>
        <strain evidence="2">JCM 16083</strain>
    </source>
</reference>
<evidence type="ECO:0000313" key="1">
    <source>
        <dbReference type="EMBL" id="GAA0873651.1"/>
    </source>
</evidence>
<gene>
    <name evidence="1" type="ORF">GCM10009118_00590</name>
</gene>